<dbReference type="SUPFAM" id="SSF53098">
    <property type="entry name" value="Ribonuclease H-like"/>
    <property type="match status" value="1"/>
</dbReference>
<accession>A0A2I1GR65</accession>
<reference evidence="1 2" key="1">
    <citation type="submission" date="2015-10" db="EMBL/GenBank/DDBJ databases">
        <title>Genome analyses suggest a sexual origin of heterokaryosis in a supposedly ancient asexual fungus.</title>
        <authorList>
            <person name="Ropars J."/>
            <person name="Sedzielewska K."/>
            <person name="Noel J."/>
            <person name="Charron P."/>
            <person name="Farinelli L."/>
            <person name="Marton T."/>
            <person name="Kruger M."/>
            <person name="Pelin A."/>
            <person name="Brachmann A."/>
            <person name="Corradi N."/>
        </authorList>
    </citation>
    <scope>NUCLEOTIDE SEQUENCE [LARGE SCALE GENOMIC DNA]</scope>
    <source>
        <strain evidence="1 2">A4</strain>
    </source>
</reference>
<evidence type="ECO:0008006" key="3">
    <source>
        <dbReference type="Google" id="ProtNLM"/>
    </source>
</evidence>
<organism evidence="1 2">
    <name type="scientific">Rhizophagus irregularis</name>
    <dbReference type="NCBI Taxonomy" id="588596"/>
    <lineage>
        <taxon>Eukaryota</taxon>
        <taxon>Fungi</taxon>
        <taxon>Fungi incertae sedis</taxon>
        <taxon>Mucoromycota</taxon>
        <taxon>Glomeromycotina</taxon>
        <taxon>Glomeromycetes</taxon>
        <taxon>Glomerales</taxon>
        <taxon>Glomeraceae</taxon>
        <taxon>Rhizophagus</taxon>
    </lineage>
</organism>
<protein>
    <recommendedName>
        <fullName evidence="3">RNase H type-1 domain-containing protein</fullName>
    </recommendedName>
</protein>
<dbReference type="InterPro" id="IPR036397">
    <property type="entry name" value="RNaseH_sf"/>
</dbReference>
<dbReference type="EMBL" id="LLXI01000709">
    <property type="protein sequence ID" value="PKY49148.1"/>
    <property type="molecule type" value="Genomic_DNA"/>
</dbReference>
<evidence type="ECO:0000313" key="1">
    <source>
        <dbReference type="EMBL" id="PKY49148.1"/>
    </source>
</evidence>
<dbReference type="VEuPathDB" id="FungiDB:RhiirA1_475079"/>
<comment type="caution">
    <text evidence="1">The sequence shown here is derived from an EMBL/GenBank/DDBJ whole genome shotgun (WGS) entry which is preliminary data.</text>
</comment>
<evidence type="ECO:0000313" key="2">
    <source>
        <dbReference type="Proteomes" id="UP000234323"/>
    </source>
</evidence>
<dbReference type="GO" id="GO:0003676">
    <property type="term" value="F:nucleic acid binding"/>
    <property type="evidence" value="ECO:0007669"/>
    <property type="project" value="InterPro"/>
</dbReference>
<dbReference type="Proteomes" id="UP000234323">
    <property type="component" value="Unassembled WGS sequence"/>
</dbReference>
<keyword evidence="2" id="KW-1185">Reference proteome</keyword>
<proteinExistence type="predicted"/>
<dbReference type="Gene3D" id="3.30.420.10">
    <property type="entry name" value="Ribonuclease H-like superfamily/Ribonuclease H"/>
    <property type="match status" value="1"/>
</dbReference>
<name>A0A2I1GR65_9GLOM</name>
<gene>
    <name evidence="1" type="ORF">RhiirA4_465001</name>
</gene>
<dbReference type="AlphaFoldDB" id="A0A2I1GR65"/>
<sequence>MQLGDFKQENISLYTDGSKKNGDNGIGWVVMDENNIIGKGSFKIEGKYEVWELELIAIIIGLLIIKKGAKIIEYGRPEGYGTLKVLDYGDG</sequence>
<dbReference type="InterPro" id="IPR012337">
    <property type="entry name" value="RNaseH-like_sf"/>
</dbReference>